<dbReference type="InterPro" id="IPR001667">
    <property type="entry name" value="DDH_dom"/>
</dbReference>
<dbReference type="PANTHER" id="PTHR12112:SF39">
    <property type="entry name" value="EG:152A3.5 PROTEIN (FBGN0003116_PN PROTEIN)"/>
    <property type="match status" value="1"/>
</dbReference>
<dbReference type="InterPro" id="IPR038763">
    <property type="entry name" value="DHH_sf"/>
</dbReference>
<evidence type="ECO:0000256" key="2">
    <source>
        <dbReference type="ARBA" id="ARBA00022723"/>
    </source>
</evidence>
<dbReference type="Gene3D" id="3.10.310.20">
    <property type="entry name" value="DHHA2 domain"/>
    <property type="match status" value="1"/>
</dbReference>
<dbReference type="Pfam" id="PF02833">
    <property type="entry name" value="DHHA2"/>
    <property type="match status" value="1"/>
</dbReference>
<dbReference type="InterPro" id="IPR038222">
    <property type="entry name" value="DHHA2_dom_sf"/>
</dbReference>
<reference evidence="5" key="1">
    <citation type="journal article" date="2021" name="Open Biol.">
        <title>Shared evolutionary footprints suggest mitochondrial oxidative damage underlies multiple complex I losses in fungi.</title>
        <authorList>
            <person name="Schikora-Tamarit M.A."/>
            <person name="Marcet-Houben M."/>
            <person name="Nosek J."/>
            <person name="Gabaldon T."/>
        </authorList>
    </citation>
    <scope>NUCLEOTIDE SEQUENCE</scope>
    <source>
        <strain evidence="5">NCAIM Y.01608</strain>
    </source>
</reference>
<dbReference type="GO" id="GO:0004309">
    <property type="term" value="F:exopolyphosphatase activity"/>
    <property type="evidence" value="ECO:0007669"/>
    <property type="project" value="EnsemblFungi"/>
</dbReference>
<comment type="caution">
    <text evidence="5">The sequence shown here is derived from an EMBL/GenBank/DDBJ whole genome shotgun (WGS) entry which is preliminary data.</text>
</comment>
<evidence type="ECO:0000313" key="6">
    <source>
        <dbReference type="Proteomes" id="UP000788993"/>
    </source>
</evidence>
<evidence type="ECO:0000256" key="4">
    <source>
        <dbReference type="ARBA" id="ARBA00023211"/>
    </source>
</evidence>
<evidence type="ECO:0000313" key="5">
    <source>
        <dbReference type="EMBL" id="KAH3658812.1"/>
    </source>
</evidence>
<organism evidence="5 6">
    <name type="scientific">Ogataea polymorpha</name>
    <dbReference type="NCBI Taxonomy" id="460523"/>
    <lineage>
        <taxon>Eukaryota</taxon>
        <taxon>Fungi</taxon>
        <taxon>Dikarya</taxon>
        <taxon>Ascomycota</taxon>
        <taxon>Saccharomycotina</taxon>
        <taxon>Pichiomycetes</taxon>
        <taxon>Pichiales</taxon>
        <taxon>Pichiaceae</taxon>
        <taxon>Ogataea</taxon>
    </lineage>
</organism>
<sequence>MLMQFSSLLRNVAEKSRVTLVTGNQSADMDSVVSAIAYSTLSSKSLVLPLINIPRQDFDLRRDIVYAMKHSDINVRDLIFLDDIENCWDQLAKVKVDLVLVDHNKPQGDVVKNLMEELGARVVGIIDHHEDEKFFTDASPRIIQKSGSCVSLVLNHYKDQVARINPKLARLFLSPLAIDTSGLKHRVEQVDKDAFELLLPKLQAGDAFLQAWTDELNAAKQNVEGLSLRDLLRKDYKEYRTVGISSMVVSLDYLSRFDVLAGLDSWIKERNLDIAIIMTSYNDKKFHREMIFRGDPAKIRSLLGQIQEPLGLEPMEKYPFSFEQREPINSRKQVAPLVDKWLDSQGL</sequence>
<protein>
    <submittedName>
        <fullName evidence="5">Uncharacterized protein</fullName>
    </submittedName>
</protein>
<dbReference type="GO" id="GO:0005759">
    <property type="term" value="C:mitochondrial matrix"/>
    <property type="evidence" value="ECO:0007669"/>
    <property type="project" value="EnsemblFungi"/>
</dbReference>
<keyword evidence="2" id="KW-0479">Metal-binding</keyword>
<evidence type="ECO:0000256" key="1">
    <source>
        <dbReference type="ARBA" id="ARBA00001936"/>
    </source>
</evidence>
<name>A0A1B7SQI2_9ASCO</name>
<dbReference type="GO" id="GO:0046872">
    <property type="term" value="F:metal ion binding"/>
    <property type="evidence" value="ECO:0007669"/>
    <property type="project" value="UniProtKB-KW"/>
</dbReference>
<dbReference type="EMBL" id="JAEUBD010001571">
    <property type="protein sequence ID" value="KAH3658812.1"/>
    <property type="molecule type" value="Genomic_DNA"/>
</dbReference>
<dbReference type="Gene3D" id="3.90.1640.10">
    <property type="entry name" value="inorganic pyrophosphatase (n-terminal core)"/>
    <property type="match status" value="1"/>
</dbReference>
<proteinExistence type="predicted"/>
<dbReference type="Pfam" id="PF01368">
    <property type="entry name" value="DHH"/>
    <property type="match status" value="1"/>
</dbReference>
<dbReference type="SMART" id="SM01131">
    <property type="entry name" value="DHHA2"/>
    <property type="match status" value="1"/>
</dbReference>
<keyword evidence="6" id="KW-1185">Reference proteome</keyword>
<dbReference type="AlphaFoldDB" id="A0A1B7SQI2"/>
<dbReference type="RefSeq" id="XP_018213419.1">
    <property type="nucleotide sequence ID" value="XM_018355939.1"/>
</dbReference>
<keyword evidence="4" id="KW-0464">Manganese</keyword>
<dbReference type="Proteomes" id="UP000788993">
    <property type="component" value="Unassembled WGS sequence"/>
</dbReference>
<accession>A0A1B7SQI2</accession>
<dbReference type="SUPFAM" id="SSF64182">
    <property type="entry name" value="DHH phosphoesterases"/>
    <property type="match status" value="1"/>
</dbReference>
<evidence type="ECO:0000256" key="3">
    <source>
        <dbReference type="ARBA" id="ARBA00022801"/>
    </source>
</evidence>
<reference evidence="5" key="2">
    <citation type="submission" date="2021-01" db="EMBL/GenBank/DDBJ databases">
        <authorList>
            <person name="Schikora-Tamarit M.A."/>
        </authorList>
    </citation>
    <scope>NUCLEOTIDE SEQUENCE</scope>
    <source>
        <strain evidence="5">NCAIM Y.01608</strain>
    </source>
</reference>
<dbReference type="InterPro" id="IPR004097">
    <property type="entry name" value="DHHA2"/>
</dbReference>
<comment type="cofactor">
    <cofactor evidence="1">
        <name>Mn(2+)</name>
        <dbReference type="ChEBI" id="CHEBI:29035"/>
    </cofactor>
</comment>
<keyword evidence="3" id="KW-0378">Hydrolase</keyword>
<dbReference type="GO" id="GO:0006798">
    <property type="term" value="P:polyphosphate catabolic process"/>
    <property type="evidence" value="ECO:0007669"/>
    <property type="project" value="EnsemblFungi"/>
</dbReference>
<gene>
    <name evidence="5" type="ORF">OGATHE_006538</name>
</gene>
<dbReference type="PANTHER" id="PTHR12112">
    <property type="entry name" value="BNIP - RELATED"/>
    <property type="match status" value="1"/>
</dbReference>